<feature type="compositionally biased region" description="Basic and acidic residues" evidence="1">
    <location>
        <begin position="50"/>
        <end position="62"/>
    </location>
</feature>
<evidence type="ECO:0000313" key="2">
    <source>
        <dbReference type="EMBL" id="MCD7461881.1"/>
    </source>
</evidence>
<gene>
    <name evidence="2" type="primary">DPM2_5</name>
    <name evidence="2" type="ORF">HAX54_047334</name>
</gene>
<feature type="compositionally biased region" description="Polar residues" evidence="1">
    <location>
        <begin position="148"/>
        <end position="158"/>
    </location>
</feature>
<feature type="region of interest" description="Disordered" evidence="1">
    <location>
        <begin position="1"/>
        <end position="160"/>
    </location>
</feature>
<evidence type="ECO:0000313" key="3">
    <source>
        <dbReference type="Proteomes" id="UP000823775"/>
    </source>
</evidence>
<keyword evidence="3" id="KW-1185">Reference proteome</keyword>
<comment type="caution">
    <text evidence="2">The sequence shown here is derived from an EMBL/GenBank/DDBJ whole genome shotgun (WGS) entry which is preliminary data.</text>
</comment>
<feature type="compositionally biased region" description="Basic and acidic residues" evidence="1">
    <location>
        <begin position="20"/>
        <end position="33"/>
    </location>
</feature>
<sequence>MEPPPFVKLVGRPTVKRKRNKDEVLKRQREWVASRKGRVMTCSSCGVPEHNARSCEKLDKASGKGTSKKKQPMKDKQPQSKKDKRPMKEKQTKKKRDKQPMKDKQRKKDKQPMKRQRRLIDEEDEEPSQPSPPSFSDDAIVEDLHLTALQSSQDSAPSNLDFEVEDILWKLRSVSELKFRIIQR</sequence>
<protein>
    <submittedName>
        <fullName evidence="2">Dolichol phosphate-mannose biosynthesis regulatory protein</fullName>
    </submittedName>
</protein>
<feature type="compositionally biased region" description="Basic and acidic residues" evidence="1">
    <location>
        <begin position="72"/>
        <end position="90"/>
    </location>
</feature>
<organism evidence="2 3">
    <name type="scientific">Datura stramonium</name>
    <name type="common">Jimsonweed</name>
    <name type="synonym">Common thornapple</name>
    <dbReference type="NCBI Taxonomy" id="4076"/>
    <lineage>
        <taxon>Eukaryota</taxon>
        <taxon>Viridiplantae</taxon>
        <taxon>Streptophyta</taxon>
        <taxon>Embryophyta</taxon>
        <taxon>Tracheophyta</taxon>
        <taxon>Spermatophyta</taxon>
        <taxon>Magnoliopsida</taxon>
        <taxon>eudicotyledons</taxon>
        <taxon>Gunneridae</taxon>
        <taxon>Pentapetalae</taxon>
        <taxon>asterids</taxon>
        <taxon>lamiids</taxon>
        <taxon>Solanales</taxon>
        <taxon>Solanaceae</taxon>
        <taxon>Solanoideae</taxon>
        <taxon>Datureae</taxon>
        <taxon>Datura</taxon>
    </lineage>
</organism>
<accession>A0ABS8SSQ7</accession>
<name>A0ABS8SSQ7_DATST</name>
<evidence type="ECO:0000256" key="1">
    <source>
        <dbReference type="SAM" id="MobiDB-lite"/>
    </source>
</evidence>
<dbReference type="EMBL" id="JACEIK010000763">
    <property type="protein sequence ID" value="MCD7461881.1"/>
    <property type="molecule type" value="Genomic_DNA"/>
</dbReference>
<dbReference type="Proteomes" id="UP000823775">
    <property type="component" value="Unassembled WGS sequence"/>
</dbReference>
<proteinExistence type="predicted"/>
<reference evidence="2 3" key="1">
    <citation type="journal article" date="2021" name="BMC Genomics">
        <title>Datura genome reveals duplications of psychoactive alkaloid biosynthetic genes and high mutation rate following tissue culture.</title>
        <authorList>
            <person name="Rajewski A."/>
            <person name="Carter-House D."/>
            <person name="Stajich J."/>
            <person name="Litt A."/>
        </authorList>
    </citation>
    <scope>NUCLEOTIDE SEQUENCE [LARGE SCALE GENOMIC DNA]</scope>
    <source>
        <strain evidence="2">AR-01</strain>
    </source>
</reference>
<feature type="compositionally biased region" description="Basic residues" evidence="1">
    <location>
        <begin position="104"/>
        <end position="117"/>
    </location>
</feature>